<dbReference type="EMBL" id="LR797321">
    <property type="protein sequence ID" value="CAB4202742.1"/>
    <property type="molecule type" value="Genomic_DNA"/>
</dbReference>
<proteinExistence type="predicted"/>
<name>A0A6J5S3S3_9CAUD</name>
<organism evidence="1">
    <name type="scientific">uncultured Caudovirales phage</name>
    <dbReference type="NCBI Taxonomy" id="2100421"/>
    <lineage>
        <taxon>Viruses</taxon>
        <taxon>Duplodnaviria</taxon>
        <taxon>Heunggongvirae</taxon>
        <taxon>Uroviricota</taxon>
        <taxon>Caudoviricetes</taxon>
        <taxon>Peduoviridae</taxon>
        <taxon>Maltschvirus</taxon>
        <taxon>Maltschvirus maltsch</taxon>
    </lineage>
</organism>
<evidence type="ECO:0000313" key="1">
    <source>
        <dbReference type="EMBL" id="CAB4202742.1"/>
    </source>
</evidence>
<sequence length="81" mass="9070">MIIPALPEAVHIRRNANGFTHSFSHLQMDAYGRECAKAALNEVADFLERGDLSAIKDDQELLVYAQHLIMGLAKHLRGRTL</sequence>
<accession>A0A6J5S3S3</accession>
<protein>
    <submittedName>
        <fullName evidence="1">Uncharacterized protein</fullName>
    </submittedName>
</protein>
<gene>
    <name evidence="1" type="ORF">UFOVP1374_41</name>
</gene>
<reference evidence="1" key="1">
    <citation type="submission" date="2020-05" db="EMBL/GenBank/DDBJ databases">
        <authorList>
            <person name="Chiriac C."/>
            <person name="Salcher M."/>
            <person name="Ghai R."/>
            <person name="Kavagutti S V."/>
        </authorList>
    </citation>
    <scope>NUCLEOTIDE SEQUENCE</scope>
</reference>